<dbReference type="Pfam" id="PF09845">
    <property type="entry name" value="OapC"/>
    <property type="match status" value="2"/>
</dbReference>
<evidence type="ECO:0000313" key="2">
    <source>
        <dbReference type="Proteomes" id="UP000094707"/>
    </source>
</evidence>
<dbReference type="EMBL" id="LT607756">
    <property type="protein sequence ID" value="SCG85995.1"/>
    <property type="molecule type" value="Genomic_DNA"/>
</dbReference>
<dbReference type="Proteomes" id="UP000094707">
    <property type="component" value="Chromosome I"/>
</dbReference>
<organism evidence="1 2">
    <name type="scientific">Methanobacterium congolense</name>
    <dbReference type="NCBI Taxonomy" id="118062"/>
    <lineage>
        <taxon>Archaea</taxon>
        <taxon>Methanobacteriati</taxon>
        <taxon>Methanobacteriota</taxon>
        <taxon>Methanomada group</taxon>
        <taxon>Methanobacteria</taxon>
        <taxon>Methanobacteriales</taxon>
        <taxon>Methanobacteriaceae</taxon>
        <taxon>Methanobacterium</taxon>
    </lineage>
</organism>
<sequence>MQMHRCIKCGAEYEEDSKDLIMNGCPECGSKYFEYRQKGKVKEIHEINGDSVETIMVRDNGIYEVDLPSLMKEDSIIISDEEGKYLIDINFLLKKQMKDKEKL</sequence>
<name>A0A1D3L368_9EURY</name>
<gene>
    <name evidence="1" type="ORF">MCBB_1439</name>
</gene>
<protein>
    <recommendedName>
        <fullName evidence="3">Zn-ribbon containing protein</fullName>
    </recommendedName>
</protein>
<evidence type="ECO:0000313" key="1">
    <source>
        <dbReference type="EMBL" id="SCG85995.1"/>
    </source>
</evidence>
<accession>A0A1D3L368</accession>
<dbReference type="KEGG" id="mcub:MCBB_1439"/>
<dbReference type="AlphaFoldDB" id="A0A1D3L368"/>
<evidence type="ECO:0008006" key="3">
    <source>
        <dbReference type="Google" id="ProtNLM"/>
    </source>
</evidence>
<proteinExistence type="predicted"/>
<dbReference type="InterPro" id="IPR018645">
    <property type="entry name" value="OapC-like"/>
</dbReference>
<keyword evidence="2" id="KW-1185">Reference proteome</keyword>
<dbReference type="STRING" id="118062.MCBB_1439"/>
<reference evidence="1 2" key="1">
    <citation type="submission" date="2016-08" db="EMBL/GenBank/DDBJ databases">
        <authorList>
            <person name="Seilhamer J.J."/>
        </authorList>
    </citation>
    <scope>NUCLEOTIDE SEQUENCE [LARGE SCALE GENOMIC DNA]</scope>
    <source>
        <strain evidence="1">Buetzberg</strain>
    </source>
</reference>